<reference evidence="1 2" key="1">
    <citation type="journal article" date="2019" name="Commun. Biol.">
        <title>The bagworm genome reveals a unique fibroin gene that provides high tensile strength.</title>
        <authorList>
            <person name="Kono N."/>
            <person name="Nakamura H."/>
            <person name="Ohtoshi R."/>
            <person name="Tomita M."/>
            <person name="Numata K."/>
            <person name="Arakawa K."/>
        </authorList>
    </citation>
    <scope>NUCLEOTIDE SEQUENCE [LARGE SCALE GENOMIC DNA]</scope>
</reference>
<organism evidence="1 2">
    <name type="scientific">Eumeta variegata</name>
    <name type="common">Bagworm moth</name>
    <name type="synonym">Eumeta japonica</name>
    <dbReference type="NCBI Taxonomy" id="151549"/>
    <lineage>
        <taxon>Eukaryota</taxon>
        <taxon>Metazoa</taxon>
        <taxon>Ecdysozoa</taxon>
        <taxon>Arthropoda</taxon>
        <taxon>Hexapoda</taxon>
        <taxon>Insecta</taxon>
        <taxon>Pterygota</taxon>
        <taxon>Neoptera</taxon>
        <taxon>Endopterygota</taxon>
        <taxon>Lepidoptera</taxon>
        <taxon>Glossata</taxon>
        <taxon>Ditrysia</taxon>
        <taxon>Tineoidea</taxon>
        <taxon>Psychidae</taxon>
        <taxon>Oiketicinae</taxon>
        <taxon>Eumeta</taxon>
    </lineage>
</organism>
<name>A0A4C1XB70_EUMVA</name>
<gene>
    <name evidence="1" type="ORF">EVAR_81358_1</name>
</gene>
<protein>
    <submittedName>
        <fullName evidence="1">Uncharacterized protein</fullName>
    </submittedName>
</protein>
<evidence type="ECO:0000313" key="1">
    <source>
        <dbReference type="EMBL" id="GBP60212.1"/>
    </source>
</evidence>
<accession>A0A4C1XB70</accession>
<keyword evidence="2" id="KW-1185">Reference proteome</keyword>
<sequence length="161" mass="17765">MANVSDLVRTLTSALTARDHTIYVVVIDNCNDFKSSRRDIHNDLRTFKVESVQRTYVVTHRVSEKYERLGSTITIYTKILVANFKSCEGKTLEFSFPIAAATAPILLLISASRPSVLDAVIALAVTFVSISLPAPGQCRGSEERNTLVRNEINTEGYAAVE</sequence>
<dbReference type="Proteomes" id="UP000299102">
    <property type="component" value="Unassembled WGS sequence"/>
</dbReference>
<comment type="caution">
    <text evidence="1">The sequence shown here is derived from an EMBL/GenBank/DDBJ whole genome shotgun (WGS) entry which is preliminary data.</text>
</comment>
<dbReference type="EMBL" id="BGZK01000781">
    <property type="protein sequence ID" value="GBP60212.1"/>
    <property type="molecule type" value="Genomic_DNA"/>
</dbReference>
<proteinExistence type="predicted"/>
<evidence type="ECO:0000313" key="2">
    <source>
        <dbReference type="Proteomes" id="UP000299102"/>
    </source>
</evidence>
<dbReference type="AlphaFoldDB" id="A0A4C1XB70"/>